<feature type="active site" description="Phosphoserine intermediate" evidence="12 13">
    <location>
        <position position="63"/>
    </location>
</feature>
<dbReference type="UniPathway" id="UPA00109">
    <property type="reaction ID" value="UER00186"/>
</dbReference>
<keyword evidence="6 12" id="KW-0749">Sporulation</keyword>
<feature type="binding site" evidence="12 14">
    <location>
        <position position="186"/>
    </location>
    <ligand>
        <name>substrate</name>
    </ligand>
</feature>
<dbReference type="GO" id="GO:0030145">
    <property type="term" value="F:manganese ion binding"/>
    <property type="evidence" value="ECO:0007669"/>
    <property type="project" value="UniProtKB-UniRule"/>
</dbReference>
<evidence type="ECO:0000313" key="18">
    <source>
        <dbReference type="EMBL" id="MYL21038.1"/>
    </source>
</evidence>
<dbReference type="RefSeq" id="WP_160838358.1">
    <property type="nucleotide sequence ID" value="NZ_WMET01000003.1"/>
</dbReference>
<organism evidence="18 19">
    <name type="scientific">Halobacillus litoralis</name>
    <dbReference type="NCBI Taxonomy" id="45668"/>
    <lineage>
        <taxon>Bacteria</taxon>
        <taxon>Bacillati</taxon>
        <taxon>Bacillota</taxon>
        <taxon>Bacilli</taxon>
        <taxon>Bacillales</taxon>
        <taxon>Bacillaceae</taxon>
        <taxon>Halobacillus</taxon>
    </lineage>
</organism>
<dbReference type="Gene3D" id="3.40.1450.10">
    <property type="entry name" value="BPG-independent phosphoglycerate mutase, domain B"/>
    <property type="match status" value="1"/>
</dbReference>
<evidence type="ECO:0000256" key="8">
    <source>
        <dbReference type="ARBA" id="ARBA00023211"/>
    </source>
</evidence>
<protein>
    <recommendedName>
        <fullName evidence="11 12">2,3-bisphosphoglycerate-independent phosphoglycerate mutase</fullName>
        <shortName evidence="12">BPG-independent PGAM</shortName>
        <shortName evidence="12">Phosphoglyceromutase</shortName>
        <shortName evidence="12">iPGM</shortName>
        <ecNumber evidence="4 12">5.4.2.12</ecNumber>
    </recommendedName>
</protein>
<feature type="domain" description="BPG-independent PGAM N-terminal" evidence="17">
    <location>
        <begin position="83"/>
        <end position="300"/>
    </location>
</feature>
<dbReference type="GO" id="GO:0004619">
    <property type="term" value="F:phosphoglycerate mutase activity"/>
    <property type="evidence" value="ECO:0007669"/>
    <property type="project" value="UniProtKB-UniRule"/>
</dbReference>
<evidence type="ECO:0000256" key="14">
    <source>
        <dbReference type="PIRSR" id="PIRSR001492-2"/>
    </source>
</evidence>
<evidence type="ECO:0000256" key="2">
    <source>
        <dbReference type="ARBA" id="ARBA00004798"/>
    </source>
</evidence>
<keyword evidence="9 12" id="KW-0413">Isomerase</keyword>
<dbReference type="InterPro" id="IPR036646">
    <property type="entry name" value="PGAM_B_sf"/>
</dbReference>
<feature type="binding site" evidence="12 14">
    <location>
        <position position="192"/>
    </location>
    <ligand>
        <name>substrate</name>
    </ligand>
</feature>
<keyword evidence="8 12" id="KW-0464">Manganese</keyword>
<evidence type="ECO:0000259" key="16">
    <source>
        <dbReference type="Pfam" id="PF01676"/>
    </source>
</evidence>
<comment type="pathway">
    <text evidence="2 12">Carbohydrate degradation; glycolysis; pyruvate from D-glyceraldehyde 3-phosphate: step 3/5.</text>
</comment>
<feature type="binding site" evidence="12 14">
    <location>
        <begin position="262"/>
        <end position="265"/>
    </location>
    <ligand>
        <name>substrate</name>
    </ligand>
</feature>
<evidence type="ECO:0000256" key="9">
    <source>
        <dbReference type="ARBA" id="ARBA00023235"/>
    </source>
</evidence>
<dbReference type="Gene3D" id="3.40.720.10">
    <property type="entry name" value="Alkaline Phosphatase, subunit A"/>
    <property type="match status" value="1"/>
</dbReference>
<gene>
    <name evidence="12" type="primary">gpmI</name>
    <name evidence="18" type="ORF">GLW04_14130</name>
</gene>
<dbReference type="Proteomes" id="UP000460949">
    <property type="component" value="Unassembled WGS sequence"/>
</dbReference>
<feature type="binding site" evidence="12 15">
    <location>
        <position position="13"/>
    </location>
    <ligand>
        <name>Mn(2+)</name>
        <dbReference type="ChEBI" id="CHEBI:29035"/>
        <label>2</label>
    </ligand>
</feature>
<evidence type="ECO:0000256" key="1">
    <source>
        <dbReference type="ARBA" id="ARBA00000370"/>
    </source>
</evidence>
<comment type="subunit">
    <text evidence="12">Monomer.</text>
</comment>
<dbReference type="Pfam" id="PF06415">
    <property type="entry name" value="iPGM_N"/>
    <property type="match status" value="1"/>
</dbReference>
<keyword evidence="7 12" id="KW-0324">Glycolysis</keyword>
<keyword evidence="12" id="KW-0597">Phosphoprotein</keyword>
<evidence type="ECO:0000313" key="19">
    <source>
        <dbReference type="Proteomes" id="UP000460949"/>
    </source>
</evidence>
<feature type="binding site" evidence="12 14">
    <location>
        <position position="124"/>
    </location>
    <ligand>
        <name>substrate</name>
    </ligand>
</feature>
<feature type="binding site" evidence="12 14">
    <location>
        <position position="337"/>
    </location>
    <ligand>
        <name>substrate</name>
    </ligand>
</feature>
<dbReference type="OrthoDB" id="9800863at2"/>
<dbReference type="CDD" id="cd16010">
    <property type="entry name" value="iPGM"/>
    <property type="match status" value="1"/>
</dbReference>
<accession>A0A845DV93</accession>
<feature type="binding site" evidence="12 15">
    <location>
        <position position="446"/>
    </location>
    <ligand>
        <name>Mn(2+)</name>
        <dbReference type="ChEBI" id="CHEBI:29035"/>
        <label>2</label>
    </ligand>
</feature>
<comment type="cofactor">
    <cofactor evidence="12">
        <name>Mn(2+)</name>
        <dbReference type="ChEBI" id="CHEBI:29035"/>
    </cofactor>
    <text evidence="12">Binds 2 manganese ions per subunit.</text>
</comment>
<dbReference type="InterPro" id="IPR011258">
    <property type="entry name" value="BPG-indep_PGM_N"/>
</dbReference>
<dbReference type="GO" id="GO:0043937">
    <property type="term" value="P:regulation of sporulation"/>
    <property type="evidence" value="ECO:0007669"/>
    <property type="project" value="UniProtKB-ARBA"/>
</dbReference>
<evidence type="ECO:0000256" key="10">
    <source>
        <dbReference type="ARBA" id="ARBA00055424"/>
    </source>
</evidence>
<feature type="binding site" evidence="12 15">
    <location>
        <position position="408"/>
    </location>
    <ligand>
        <name>Mn(2+)</name>
        <dbReference type="ChEBI" id="CHEBI:29035"/>
        <label>1</label>
    </ligand>
</feature>
<dbReference type="HAMAP" id="MF_01038">
    <property type="entry name" value="GpmI"/>
    <property type="match status" value="1"/>
</dbReference>
<dbReference type="InterPro" id="IPR017850">
    <property type="entry name" value="Alkaline_phosphatase_core_sf"/>
</dbReference>
<evidence type="ECO:0000256" key="13">
    <source>
        <dbReference type="PIRSR" id="PIRSR001492-1"/>
    </source>
</evidence>
<dbReference type="GO" id="GO:0005829">
    <property type="term" value="C:cytosol"/>
    <property type="evidence" value="ECO:0007669"/>
    <property type="project" value="TreeGrafter"/>
</dbReference>
<dbReference type="PANTHER" id="PTHR31637">
    <property type="entry name" value="2,3-BISPHOSPHOGLYCERATE-INDEPENDENT PHOSPHOGLYCERATE MUTASE"/>
    <property type="match status" value="1"/>
</dbReference>
<dbReference type="PIRSF" id="PIRSF001492">
    <property type="entry name" value="IPGAM"/>
    <property type="match status" value="1"/>
</dbReference>
<reference evidence="18 19" key="1">
    <citation type="submission" date="2019-11" db="EMBL/GenBank/DDBJ databases">
        <title>Genome sequences of 17 halophilic strains isolated from different environments.</title>
        <authorList>
            <person name="Furrow R.E."/>
        </authorList>
    </citation>
    <scope>NUCLEOTIDE SEQUENCE [LARGE SCALE GENOMIC DNA]</scope>
    <source>
        <strain evidence="18 19">22511_23_Filter</strain>
    </source>
</reference>
<feature type="binding site" evidence="12 14">
    <location>
        <begin position="154"/>
        <end position="155"/>
    </location>
    <ligand>
        <name>substrate</name>
    </ligand>
</feature>
<dbReference type="AlphaFoldDB" id="A0A845DV93"/>
<feature type="modified residue" description="Phosphotyrosine" evidence="12">
    <location>
        <position position="37"/>
    </location>
</feature>
<dbReference type="GO" id="GO:0006007">
    <property type="term" value="P:glucose catabolic process"/>
    <property type="evidence" value="ECO:0007669"/>
    <property type="project" value="InterPro"/>
</dbReference>
<proteinExistence type="inferred from homology"/>
<dbReference type="PANTHER" id="PTHR31637:SF0">
    <property type="entry name" value="2,3-BISPHOSPHOGLYCERATE-INDEPENDENT PHOSPHOGLYCERATE MUTASE"/>
    <property type="match status" value="1"/>
</dbReference>
<feature type="domain" description="Metalloenzyme" evidence="16">
    <location>
        <begin position="7"/>
        <end position="499"/>
    </location>
</feature>
<dbReference type="FunFam" id="3.40.720.10:FF:000001">
    <property type="entry name" value="2,3-bisphosphoglycerate-independent phosphoglycerate mutase"/>
    <property type="match status" value="1"/>
</dbReference>
<dbReference type="InterPro" id="IPR005995">
    <property type="entry name" value="Pgm_bpd_ind"/>
</dbReference>
<evidence type="ECO:0000256" key="7">
    <source>
        <dbReference type="ARBA" id="ARBA00023152"/>
    </source>
</evidence>
<dbReference type="FunFam" id="3.40.1450.10:FF:000001">
    <property type="entry name" value="2,3-bisphosphoglycerate-independent phosphoglycerate mutase"/>
    <property type="match status" value="1"/>
</dbReference>
<evidence type="ECO:0000256" key="11">
    <source>
        <dbReference type="ARBA" id="ARBA00071648"/>
    </source>
</evidence>
<dbReference type="GO" id="GO:0030435">
    <property type="term" value="P:sporulation resulting in formation of a cellular spore"/>
    <property type="evidence" value="ECO:0007669"/>
    <property type="project" value="UniProtKB-KW"/>
</dbReference>
<dbReference type="InterPro" id="IPR006124">
    <property type="entry name" value="Metalloenzyme"/>
</dbReference>
<feature type="binding site" evidence="12 15">
    <location>
        <position position="445"/>
    </location>
    <ligand>
        <name>Mn(2+)</name>
        <dbReference type="ChEBI" id="CHEBI:29035"/>
        <label>2</label>
    </ligand>
</feature>
<dbReference type="SUPFAM" id="SSF53649">
    <property type="entry name" value="Alkaline phosphatase-like"/>
    <property type="match status" value="1"/>
</dbReference>
<dbReference type="Pfam" id="PF01676">
    <property type="entry name" value="Metalloenzyme"/>
    <property type="match status" value="1"/>
</dbReference>
<dbReference type="GO" id="GO:0006096">
    <property type="term" value="P:glycolytic process"/>
    <property type="evidence" value="ECO:0007669"/>
    <property type="project" value="UniProtKB-UniRule"/>
</dbReference>
<evidence type="ECO:0000259" key="17">
    <source>
        <dbReference type="Pfam" id="PF06415"/>
    </source>
</evidence>
<comment type="caution">
    <text evidence="18">The sequence shown here is derived from an EMBL/GenBank/DDBJ whole genome shotgun (WGS) entry which is preliminary data.</text>
</comment>
<evidence type="ECO:0000256" key="6">
    <source>
        <dbReference type="ARBA" id="ARBA00022969"/>
    </source>
</evidence>
<dbReference type="EMBL" id="WMET01000003">
    <property type="protein sequence ID" value="MYL21038.1"/>
    <property type="molecule type" value="Genomic_DNA"/>
</dbReference>
<feature type="binding site" evidence="12 15">
    <location>
        <position position="404"/>
    </location>
    <ligand>
        <name>Mn(2+)</name>
        <dbReference type="ChEBI" id="CHEBI:29035"/>
        <label>1</label>
    </ligand>
</feature>
<feature type="binding site" evidence="12 15">
    <location>
        <position position="63"/>
    </location>
    <ligand>
        <name>Mn(2+)</name>
        <dbReference type="ChEBI" id="CHEBI:29035"/>
        <label>2</label>
    </ligand>
</feature>
<comment type="function">
    <text evidence="10 12">Essential for rapid growth and for sporulation. Catalyzes the interconversion of 2-phosphoglycerate and 3-phosphoglycerate.</text>
</comment>
<dbReference type="NCBIfam" id="TIGR01307">
    <property type="entry name" value="pgm_bpd_ind"/>
    <property type="match status" value="1"/>
</dbReference>
<evidence type="ECO:0000256" key="3">
    <source>
        <dbReference type="ARBA" id="ARBA00008819"/>
    </source>
</evidence>
<evidence type="ECO:0000256" key="4">
    <source>
        <dbReference type="ARBA" id="ARBA00012026"/>
    </source>
</evidence>
<feature type="binding site" evidence="12 15">
    <location>
        <position position="463"/>
    </location>
    <ligand>
        <name>Mn(2+)</name>
        <dbReference type="ChEBI" id="CHEBI:29035"/>
        <label>1</label>
    </ligand>
</feature>
<evidence type="ECO:0000256" key="12">
    <source>
        <dbReference type="HAMAP-Rule" id="MF_01038"/>
    </source>
</evidence>
<comment type="similarity">
    <text evidence="3 12">Belongs to the BPG-independent phosphoglycerate mutase family.</text>
</comment>
<evidence type="ECO:0000256" key="15">
    <source>
        <dbReference type="PIRSR" id="PIRSR001492-3"/>
    </source>
</evidence>
<dbReference type="EC" id="5.4.2.12" evidence="4 12"/>
<evidence type="ECO:0000256" key="5">
    <source>
        <dbReference type="ARBA" id="ARBA00022723"/>
    </source>
</evidence>
<name>A0A845DV93_9BACI</name>
<keyword evidence="5 12" id="KW-0479">Metal-binding</keyword>
<dbReference type="SUPFAM" id="SSF64158">
    <property type="entry name" value="2,3-Bisphosphoglycerate-independent phosphoglycerate mutase, substrate-binding domain"/>
    <property type="match status" value="1"/>
</dbReference>
<sequence>MSNQNLAALIILDGYAIRDEEFGNAVKQANTPNFDRYWNQFPHSQLTASGEAVGLPEGQMGNSEVGHLNIGAGRVVYQSLTRINLAIREGDFFNNEVLKEAVKQAKEKGKALHIFGLLSDGGIHSHIEHMKGTLKLAQQEGIEKVFLHAFLDGRDVGQQSAKTYVKQAQEAMEEIGIGQMATISGRYYAMDRDNRWERVQKAYDAIAYGEGPTYQDPIQAIDDSYKQEVYDEFVEPVVLTDDEGQPIGKVEDEDSIIFFNFRPDRAIQLSRTFANDDFDGYDRGENAPKNLHFVSMTQYSDQVKSRIAFPPNDLKNTIGEVLADNDMKQLRIAETEKYPHVTFFMSGGREAEFDGEERILIDSPKVATYDLKPEMSAYEVTDALLAELDADKHNAILLNFANPDMVGHSGMLEPTIKAIEAVDECLGKIVDKIHEKGGHAIITADHGNSDEVTTSDGDAMTAHTTNPVPVIVTKEGIDLREGGILGDLSPTLLELLNVEQPEEMTGQSLIKK</sequence>
<comment type="catalytic activity">
    <reaction evidence="1 12">
        <text>(2R)-2-phosphoglycerate = (2R)-3-phosphoglycerate</text>
        <dbReference type="Rhea" id="RHEA:15901"/>
        <dbReference type="ChEBI" id="CHEBI:58272"/>
        <dbReference type="ChEBI" id="CHEBI:58289"/>
        <dbReference type="EC" id="5.4.2.12"/>
    </reaction>
</comment>